<dbReference type="InterPro" id="IPR036291">
    <property type="entry name" value="NAD(P)-bd_dom_sf"/>
</dbReference>
<comment type="similarity">
    <text evidence="1 4">Belongs to the UDP-glucose/GDP-mannose dehydrogenase family.</text>
</comment>
<dbReference type="Pfam" id="PF03720">
    <property type="entry name" value="UDPG_MGDP_dh_C"/>
    <property type="match status" value="1"/>
</dbReference>
<dbReference type="SMART" id="SM00984">
    <property type="entry name" value="UDPG_MGDP_dh_C"/>
    <property type="match status" value="1"/>
</dbReference>
<dbReference type="GO" id="GO:0000271">
    <property type="term" value="P:polysaccharide biosynthetic process"/>
    <property type="evidence" value="ECO:0007669"/>
    <property type="project" value="InterPro"/>
</dbReference>
<dbReference type="InterPro" id="IPR017476">
    <property type="entry name" value="UDP-Glc/GDP-Man"/>
</dbReference>
<dbReference type="PIRSF" id="PIRSF000124">
    <property type="entry name" value="UDPglc_GDPman_dh"/>
    <property type="match status" value="1"/>
</dbReference>
<evidence type="ECO:0000256" key="4">
    <source>
        <dbReference type="PIRNR" id="PIRNR000124"/>
    </source>
</evidence>
<dbReference type="Gene3D" id="3.40.50.720">
    <property type="entry name" value="NAD(P)-binding Rossmann-like Domain"/>
    <property type="match status" value="2"/>
</dbReference>
<dbReference type="InterPro" id="IPR036220">
    <property type="entry name" value="UDP-Glc/GDP-Man_DH_C_sf"/>
</dbReference>
<dbReference type="EMBL" id="MFDV01000008">
    <property type="protein sequence ID" value="OGE72383.1"/>
    <property type="molecule type" value="Genomic_DNA"/>
</dbReference>
<protein>
    <recommendedName>
        <fullName evidence="5">UDP-glucose/GDP-mannose dehydrogenase C-terminal domain-containing protein</fullName>
    </recommendedName>
</protein>
<dbReference type="PIRSF" id="PIRSF500136">
    <property type="entry name" value="UDP_ManNAc_DH"/>
    <property type="match status" value="1"/>
</dbReference>
<comment type="caution">
    <text evidence="6">The sequence shown here is derived from an EMBL/GenBank/DDBJ whole genome shotgun (WGS) entry which is preliminary data.</text>
</comment>
<dbReference type="Pfam" id="PF03721">
    <property type="entry name" value="UDPG_MGDP_dh_N"/>
    <property type="match status" value="1"/>
</dbReference>
<dbReference type="Pfam" id="PF00984">
    <property type="entry name" value="UDPG_MGDP_dh"/>
    <property type="match status" value="1"/>
</dbReference>
<dbReference type="InterPro" id="IPR028359">
    <property type="entry name" value="UDP_ManNAc/GlcNAc_DH"/>
</dbReference>
<keyword evidence="3" id="KW-0520">NAD</keyword>
<dbReference type="SUPFAM" id="SSF48179">
    <property type="entry name" value="6-phosphogluconate dehydrogenase C-terminal domain-like"/>
    <property type="match status" value="1"/>
</dbReference>
<evidence type="ECO:0000313" key="7">
    <source>
        <dbReference type="Proteomes" id="UP000177057"/>
    </source>
</evidence>
<accession>A0A1F5N488</accession>
<gene>
    <name evidence="6" type="ORF">A3H40_04025</name>
</gene>
<sequence>MIVEIKPMPKKISKASYDLVIIGGLGHVGLPLGITFAEKGLNVCLYDIDKNKGEMVRKGKMPFIEYGAQEILEKVLRKQRLSVSFDIKDISKAKYVIVTLGTPVDEHLTPQTRAFLEFFVSIKKYLSPNQIIIIRSTVYPNTCKQLLRMFENGKQWHIAYCPERITEGYAISELKELPQIVAGLSEYALERASALFSVIAPMVIKTSMGEAELVKLFSNAWRYIQFALANQFYMISHKFGVDYERVRWAMKEGYKRAANLPSAGFAAGPCLLKDTMQLVAFDGNNFLLGHAAMMVNEGLPNFIVEELKRRYDLTKTRVGILGMTFKADIDDIRDSLSYKLGKILRFNGATVYYSDEFAENLDFVPKEKLVQSSDVIIVAVPHSNYKGMVLPENIEVVDLWGIVRGGKRKIPQGYISQEYKTINPLIEPSKEQYPENVSFQHSVKAGRPAKLTGNE</sequence>
<dbReference type="InterPro" id="IPR014026">
    <property type="entry name" value="UDP-Glc/GDP-Man_DH_dimer"/>
</dbReference>
<dbReference type="AlphaFoldDB" id="A0A1F5N488"/>
<dbReference type="GO" id="GO:0051287">
    <property type="term" value="F:NAD binding"/>
    <property type="evidence" value="ECO:0007669"/>
    <property type="project" value="InterPro"/>
</dbReference>
<dbReference type="SUPFAM" id="SSF51735">
    <property type="entry name" value="NAD(P)-binding Rossmann-fold domains"/>
    <property type="match status" value="1"/>
</dbReference>
<dbReference type="Proteomes" id="UP000177057">
    <property type="component" value="Unassembled WGS sequence"/>
</dbReference>
<evidence type="ECO:0000256" key="1">
    <source>
        <dbReference type="ARBA" id="ARBA00006601"/>
    </source>
</evidence>
<dbReference type="GO" id="GO:0016616">
    <property type="term" value="F:oxidoreductase activity, acting on the CH-OH group of donors, NAD or NADP as acceptor"/>
    <property type="evidence" value="ECO:0007669"/>
    <property type="project" value="InterPro"/>
</dbReference>
<reference evidence="6 7" key="1">
    <citation type="journal article" date="2016" name="Nat. Commun.">
        <title>Thousands of microbial genomes shed light on interconnected biogeochemical processes in an aquifer system.</title>
        <authorList>
            <person name="Anantharaman K."/>
            <person name="Brown C.T."/>
            <person name="Hug L.A."/>
            <person name="Sharon I."/>
            <person name="Castelle C.J."/>
            <person name="Probst A.J."/>
            <person name="Thomas B.C."/>
            <person name="Singh A."/>
            <person name="Wilkins M.J."/>
            <person name="Karaoz U."/>
            <person name="Brodie E.L."/>
            <person name="Williams K.H."/>
            <person name="Hubbard S.S."/>
            <person name="Banfield J.F."/>
        </authorList>
    </citation>
    <scope>NUCLEOTIDE SEQUENCE [LARGE SCALE GENOMIC DNA]</scope>
</reference>
<keyword evidence="2" id="KW-0560">Oxidoreductase</keyword>
<dbReference type="InterPro" id="IPR008927">
    <property type="entry name" value="6-PGluconate_DH-like_C_sf"/>
</dbReference>
<evidence type="ECO:0000259" key="5">
    <source>
        <dbReference type="SMART" id="SM00984"/>
    </source>
</evidence>
<dbReference type="STRING" id="1797794.A3H40_04025"/>
<evidence type="ECO:0000313" key="6">
    <source>
        <dbReference type="EMBL" id="OGE72383.1"/>
    </source>
</evidence>
<dbReference type="NCBIfam" id="TIGR03026">
    <property type="entry name" value="NDP-sugDHase"/>
    <property type="match status" value="1"/>
</dbReference>
<dbReference type="GO" id="GO:0016628">
    <property type="term" value="F:oxidoreductase activity, acting on the CH-CH group of donors, NAD or NADP as acceptor"/>
    <property type="evidence" value="ECO:0007669"/>
    <property type="project" value="InterPro"/>
</dbReference>
<dbReference type="InterPro" id="IPR001732">
    <property type="entry name" value="UDP-Glc/GDP-Man_DH_N"/>
</dbReference>
<organism evidence="6 7">
    <name type="scientific">Candidatus Daviesbacteria bacterium RIFCSPLOWO2_02_FULL_38_15</name>
    <dbReference type="NCBI Taxonomy" id="1797794"/>
    <lineage>
        <taxon>Bacteria</taxon>
        <taxon>Candidatus Daviesiibacteriota</taxon>
    </lineage>
</organism>
<name>A0A1F5N488_9BACT</name>
<dbReference type="InterPro" id="IPR014027">
    <property type="entry name" value="UDP-Glc/GDP-Man_DH_C"/>
</dbReference>
<dbReference type="PANTHER" id="PTHR43491:SF2">
    <property type="entry name" value="UDP-N-ACETYL-D-MANNOSAMINE DEHYDROGENASE"/>
    <property type="match status" value="1"/>
</dbReference>
<dbReference type="SUPFAM" id="SSF52413">
    <property type="entry name" value="UDP-glucose/GDP-mannose dehydrogenase C-terminal domain"/>
    <property type="match status" value="1"/>
</dbReference>
<evidence type="ECO:0000256" key="2">
    <source>
        <dbReference type="ARBA" id="ARBA00023002"/>
    </source>
</evidence>
<proteinExistence type="inferred from homology"/>
<feature type="domain" description="UDP-glucose/GDP-mannose dehydrogenase C-terminal" evidence="5">
    <location>
        <begin position="319"/>
        <end position="405"/>
    </location>
</feature>
<dbReference type="PANTHER" id="PTHR43491">
    <property type="entry name" value="UDP-N-ACETYL-D-MANNOSAMINE DEHYDROGENASE"/>
    <property type="match status" value="1"/>
</dbReference>
<evidence type="ECO:0000256" key="3">
    <source>
        <dbReference type="ARBA" id="ARBA00023027"/>
    </source>
</evidence>